<evidence type="ECO:0000313" key="2">
    <source>
        <dbReference type="EMBL" id="KAG9236809.1"/>
    </source>
</evidence>
<keyword evidence="1" id="KW-1133">Transmembrane helix</keyword>
<feature type="transmembrane region" description="Helical" evidence="1">
    <location>
        <begin position="46"/>
        <end position="69"/>
    </location>
</feature>
<comment type="caution">
    <text evidence="2">The sequence shown here is derived from an EMBL/GenBank/DDBJ whole genome shotgun (WGS) entry which is preliminary data.</text>
</comment>
<keyword evidence="1" id="KW-0812">Transmembrane</keyword>
<evidence type="ECO:0000256" key="1">
    <source>
        <dbReference type="SAM" id="Phobius"/>
    </source>
</evidence>
<accession>A0A9P7YMZ2</accession>
<keyword evidence="1" id="KW-0472">Membrane</keyword>
<dbReference type="AlphaFoldDB" id="A0A9P7YMZ2"/>
<gene>
    <name evidence="2" type="ORF">BJ875DRAFT_204147</name>
</gene>
<keyword evidence="3" id="KW-1185">Reference proteome</keyword>
<evidence type="ECO:0000313" key="3">
    <source>
        <dbReference type="Proteomes" id="UP000824998"/>
    </source>
</evidence>
<dbReference type="Proteomes" id="UP000824998">
    <property type="component" value="Unassembled WGS sequence"/>
</dbReference>
<protein>
    <submittedName>
        <fullName evidence="2">Uncharacterized protein</fullName>
    </submittedName>
</protein>
<name>A0A9P7YMZ2_9HELO</name>
<sequence>MDPQKVCLTVLVGASLATFSILSIYCTVFHGHALGWRIPTDDNTTLLFHLGLLDHIIWTFSFGFVIFVMSDLRGEERHN</sequence>
<dbReference type="EMBL" id="MU251399">
    <property type="protein sequence ID" value="KAG9236809.1"/>
    <property type="molecule type" value="Genomic_DNA"/>
</dbReference>
<proteinExistence type="predicted"/>
<organism evidence="2 3">
    <name type="scientific">Amylocarpus encephaloides</name>
    <dbReference type="NCBI Taxonomy" id="45428"/>
    <lineage>
        <taxon>Eukaryota</taxon>
        <taxon>Fungi</taxon>
        <taxon>Dikarya</taxon>
        <taxon>Ascomycota</taxon>
        <taxon>Pezizomycotina</taxon>
        <taxon>Leotiomycetes</taxon>
        <taxon>Helotiales</taxon>
        <taxon>Helotiales incertae sedis</taxon>
        <taxon>Amylocarpus</taxon>
    </lineage>
</organism>
<reference evidence="2" key="1">
    <citation type="journal article" date="2021" name="IMA Fungus">
        <title>Genomic characterization of three marine fungi, including Emericellopsis atlantica sp. nov. with signatures of a generalist lifestyle and marine biomass degradation.</title>
        <authorList>
            <person name="Hagestad O.C."/>
            <person name="Hou L."/>
            <person name="Andersen J.H."/>
            <person name="Hansen E.H."/>
            <person name="Altermark B."/>
            <person name="Li C."/>
            <person name="Kuhnert E."/>
            <person name="Cox R.J."/>
            <person name="Crous P.W."/>
            <person name="Spatafora J.W."/>
            <person name="Lail K."/>
            <person name="Amirebrahimi M."/>
            <person name="Lipzen A."/>
            <person name="Pangilinan J."/>
            <person name="Andreopoulos W."/>
            <person name="Hayes R.D."/>
            <person name="Ng V."/>
            <person name="Grigoriev I.V."/>
            <person name="Jackson S.A."/>
            <person name="Sutton T.D.S."/>
            <person name="Dobson A.D.W."/>
            <person name="Rama T."/>
        </authorList>
    </citation>
    <scope>NUCLEOTIDE SEQUENCE</scope>
    <source>
        <strain evidence="2">TRa018bII</strain>
    </source>
</reference>